<dbReference type="PANTHER" id="PTHR21538:SF21">
    <property type="entry name" value="RHOTEKIN-2"/>
    <property type="match status" value="1"/>
</dbReference>
<dbReference type="InterPro" id="IPR051364">
    <property type="entry name" value="Cytokinesis/Rho-signaling"/>
</dbReference>
<feature type="compositionally biased region" description="Polar residues" evidence="1">
    <location>
        <begin position="530"/>
        <end position="539"/>
    </location>
</feature>
<organism evidence="3 4">
    <name type="scientific">Alosa alosa</name>
    <name type="common">allis shad</name>
    <dbReference type="NCBI Taxonomy" id="278164"/>
    <lineage>
        <taxon>Eukaryota</taxon>
        <taxon>Metazoa</taxon>
        <taxon>Chordata</taxon>
        <taxon>Craniata</taxon>
        <taxon>Vertebrata</taxon>
        <taxon>Euteleostomi</taxon>
        <taxon>Actinopterygii</taxon>
        <taxon>Neopterygii</taxon>
        <taxon>Teleostei</taxon>
        <taxon>Clupei</taxon>
        <taxon>Clupeiformes</taxon>
        <taxon>Clupeoidei</taxon>
        <taxon>Clupeidae</taxon>
        <taxon>Alosa</taxon>
    </lineage>
</organism>
<sequence length="618" mass="69293">MTDWRNTDEQQARDVYEREVRVRDAAYRLLQLCTHKEQKLEATKNILTSSARIHTHRTYRPRTPERPGCRGRVSSQVKSHSHSHFEHLGSIALRLSLRIPLMWRDSDHFNNKGSSRSVAVFSLMILGRHVLDSEMQVVDRNMTDICFNGQSVFEEVESDFDLRLELYSCSMGEAPPLTATPRKLANKFRSSLGKAAGRKLQPQPDSMQDDFLETHPLPTGVSFSLLAFTSLGLEQVGRDFLSHSLNVTQTAESSSWLPLYGSVCCRLLAQPDCVRLPAHSGTLCQQVCVEGVFRSCSLHCELQGATLSCWFSPEEVQAKLAPFLTLPITMDTCVRILRDQHGSASMTISTPGSASSSHVFRGPAPDLHDWAAVLSQHTHDLRSWKQCCDELMQIELLSPRKPPLFQAKQPETVYSELSINSPGKFESVTDIIHNKIEETGGRFLIGQEEQLEPPNWSAMFEGSRPLVVQKVVMSPGEEPHQSCFSPVARGNKKRKAPPPPQDKLPYAPPTPTVSSQPSNQEKRRVLKPQENLSTDTSSNLEKRKELKAVPRSGRRSLDSKFSSVIQQLQKKASSNQSALQTTASTNRNPPLSLQQPPVPAPRHKLRKSFRQIMNPKAF</sequence>
<evidence type="ECO:0000313" key="4">
    <source>
        <dbReference type="Proteomes" id="UP000823561"/>
    </source>
</evidence>
<dbReference type="GO" id="GO:0030097">
    <property type="term" value="P:hemopoiesis"/>
    <property type="evidence" value="ECO:0007669"/>
    <property type="project" value="TreeGrafter"/>
</dbReference>
<feature type="domain" description="Anillin homology" evidence="2">
    <location>
        <begin position="96"/>
        <end position="237"/>
    </location>
</feature>
<dbReference type="InterPro" id="IPR012966">
    <property type="entry name" value="AHD"/>
</dbReference>
<protein>
    <recommendedName>
        <fullName evidence="2">Anillin homology domain-containing protein</fullName>
    </recommendedName>
</protein>
<gene>
    <name evidence="3" type="ORF">AALO_G00190680</name>
</gene>
<dbReference type="EMBL" id="JADWDJ010000014">
    <property type="protein sequence ID" value="KAG5270266.1"/>
    <property type="molecule type" value="Genomic_DNA"/>
</dbReference>
<dbReference type="PANTHER" id="PTHR21538">
    <property type="entry name" value="ANILLIN/RHOTEKIN RTKN"/>
    <property type="match status" value="1"/>
</dbReference>
<feature type="region of interest" description="Disordered" evidence="1">
    <location>
        <begin position="54"/>
        <end position="74"/>
    </location>
</feature>
<reference evidence="3" key="1">
    <citation type="submission" date="2020-10" db="EMBL/GenBank/DDBJ databases">
        <title>Chromosome-scale genome assembly of the Allis shad, Alosa alosa.</title>
        <authorList>
            <person name="Margot Z."/>
            <person name="Christophe K."/>
            <person name="Cabau C."/>
            <person name="Louis A."/>
            <person name="Berthelot C."/>
            <person name="Parey E."/>
            <person name="Roest Crollius H."/>
            <person name="Montfort J."/>
            <person name="Robinson-Rechavi M."/>
            <person name="Bucao C."/>
            <person name="Bouchez O."/>
            <person name="Gislard M."/>
            <person name="Lluch J."/>
            <person name="Milhes M."/>
            <person name="Lampietro C."/>
            <person name="Lopez Roques C."/>
            <person name="Donnadieu C."/>
            <person name="Braasch I."/>
            <person name="Desvignes T."/>
            <person name="Postlethwait J."/>
            <person name="Bobe J."/>
            <person name="Guiguen Y."/>
        </authorList>
    </citation>
    <scope>NUCLEOTIDE SEQUENCE</scope>
    <source>
        <strain evidence="3">M-15738</strain>
        <tissue evidence="3">Blood</tissue>
    </source>
</reference>
<feature type="compositionally biased region" description="Pro residues" evidence="1">
    <location>
        <begin position="497"/>
        <end position="511"/>
    </location>
</feature>
<feature type="compositionally biased region" description="Polar residues" evidence="1">
    <location>
        <begin position="559"/>
        <end position="595"/>
    </location>
</feature>
<accession>A0AAV6GC22</accession>
<feature type="region of interest" description="Disordered" evidence="1">
    <location>
        <begin position="477"/>
        <end position="603"/>
    </location>
</feature>
<keyword evidence="4" id="KW-1185">Reference proteome</keyword>
<evidence type="ECO:0000256" key="1">
    <source>
        <dbReference type="SAM" id="MobiDB-lite"/>
    </source>
</evidence>
<dbReference type="Pfam" id="PF08174">
    <property type="entry name" value="Anillin"/>
    <property type="match status" value="1"/>
</dbReference>
<name>A0AAV6GC22_9TELE</name>
<dbReference type="GO" id="GO:0008284">
    <property type="term" value="P:positive regulation of cell population proliferation"/>
    <property type="evidence" value="ECO:0007669"/>
    <property type="project" value="TreeGrafter"/>
</dbReference>
<comment type="caution">
    <text evidence="3">The sequence shown here is derived from an EMBL/GenBank/DDBJ whole genome shotgun (WGS) entry which is preliminary data.</text>
</comment>
<evidence type="ECO:0000259" key="2">
    <source>
        <dbReference type="Pfam" id="PF08174"/>
    </source>
</evidence>
<dbReference type="Proteomes" id="UP000823561">
    <property type="component" value="Chromosome 14"/>
</dbReference>
<dbReference type="AlphaFoldDB" id="A0AAV6GC22"/>
<evidence type="ECO:0000313" key="3">
    <source>
        <dbReference type="EMBL" id="KAG5270266.1"/>
    </source>
</evidence>
<proteinExistence type="predicted"/>